<evidence type="ECO:0000256" key="1">
    <source>
        <dbReference type="ARBA" id="ARBA00004123"/>
    </source>
</evidence>
<evidence type="ECO:0000256" key="2">
    <source>
        <dbReference type="ARBA" id="ARBA00023015"/>
    </source>
</evidence>
<evidence type="ECO:0000313" key="10">
    <source>
        <dbReference type="Proteomes" id="UP000008810"/>
    </source>
</evidence>
<dbReference type="InterPro" id="IPR003657">
    <property type="entry name" value="WRKY_dom"/>
</dbReference>
<dbReference type="RefSeq" id="XP_010231637.1">
    <property type="nucleotide sequence ID" value="XM_010233335.3"/>
</dbReference>
<keyword evidence="5" id="KW-0539">Nucleus</keyword>
<dbReference type="InterPro" id="IPR044810">
    <property type="entry name" value="WRKY_plant"/>
</dbReference>
<evidence type="ECO:0000256" key="6">
    <source>
        <dbReference type="SAM" id="MobiDB-lite"/>
    </source>
</evidence>
<dbReference type="AlphaFoldDB" id="I1HL63"/>
<dbReference type="OrthoDB" id="693960at2759"/>
<gene>
    <name evidence="9" type="primary">LOC100835222</name>
    <name evidence="8" type="ORF">BRADI_2g33540v3</name>
</gene>
<dbReference type="GO" id="GO:0000976">
    <property type="term" value="F:transcription cis-regulatory region binding"/>
    <property type="evidence" value="ECO:0000318"/>
    <property type="project" value="GO_Central"/>
</dbReference>
<feature type="region of interest" description="Disordered" evidence="6">
    <location>
        <begin position="46"/>
        <end position="73"/>
    </location>
</feature>
<dbReference type="GO" id="GO:0003700">
    <property type="term" value="F:DNA-binding transcription factor activity"/>
    <property type="evidence" value="ECO:0000318"/>
    <property type="project" value="GO_Central"/>
</dbReference>
<comment type="subcellular location">
    <subcellularLocation>
        <location evidence="1">Nucleus</location>
    </subcellularLocation>
</comment>
<evidence type="ECO:0000256" key="4">
    <source>
        <dbReference type="ARBA" id="ARBA00023163"/>
    </source>
</evidence>
<evidence type="ECO:0000313" key="9">
    <source>
        <dbReference type="EnsemblPlants" id="KQK07172"/>
    </source>
</evidence>
<dbReference type="PROSITE" id="PS50811">
    <property type="entry name" value="WRKY"/>
    <property type="match status" value="1"/>
</dbReference>
<feature type="compositionally biased region" description="Basic and acidic residues" evidence="6">
    <location>
        <begin position="53"/>
        <end position="66"/>
    </location>
</feature>
<keyword evidence="2" id="KW-0805">Transcription regulation</keyword>
<dbReference type="SUPFAM" id="SSF118290">
    <property type="entry name" value="WRKY DNA-binding domain"/>
    <property type="match status" value="1"/>
</dbReference>
<sequence>MAASLGLIPEADLFSSAYAHGDFTSPLQEYYQHRYPSDLEYSATPPVFLPGAGDHHGGEEEEEKKTRANSKKKARAIGGGRIGFRTRSEEVEILEDGFKWRKYGKKAVKNSPNPRNYYRCSAERCGVKKRVERDRDDPRFVVTTYDGVHNHATPVSAAAALRFYC</sequence>
<dbReference type="GeneID" id="100835222"/>
<dbReference type="STRING" id="15368.I1HL63"/>
<dbReference type="Gramene" id="KQK07172">
    <property type="protein sequence ID" value="KQK07172"/>
    <property type="gene ID" value="BRADI_2g33540v3"/>
</dbReference>
<keyword evidence="10" id="KW-1185">Reference proteome</keyword>
<dbReference type="KEGG" id="bdi:100835222"/>
<accession>I1HL63</accession>
<dbReference type="eggNOG" id="ENOG502S01U">
    <property type="taxonomic scope" value="Eukaryota"/>
</dbReference>
<dbReference type="Proteomes" id="UP000008810">
    <property type="component" value="Chromosome 2"/>
</dbReference>
<keyword evidence="3" id="KW-0238">DNA-binding</keyword>
<dbReference type="FunFam" id="2.20.25.80:FF:000003">
    <property type="entry name" value="WRKY transcription factor 57"/>
    <property type="match status" value="1"/>
</dbReference>
<organism evidence="9">
    <name type="scientific">Brachypodium distachyon</name>
    <name type="common">Purple false brome</name>
    <name type="synonym">Trachynia distachya</name>
    <dbReference type="NCBI Taxonomy" id="15368"/>
    <lineage>
        <taxon>Eukaryota</taxon>
        <taxon>Viridiplantae</taxon>
        <taxon>Streptophyta</taxon>
        <taxon>Embryophyta</taxon>
        <taxon>Tracheophyta</taxon>
        <taxon>Spermatophyta</taxon>
        <taxon>Magnoliopsida</taxon>
        <taxon>Liliopsida</taxon>
        <taxon>Poales</taxon>
        <taxon>Poaceae</taxon>
        <taxon>BOP clade</taxon>
        <taxon>Pooideae</taxon>
        <taxon>Stipodae</taxon>
        <taxon>Brachypodieae</taxon>
        <taxon>Brachypodium</taxon>
    </lineage>
</organism>
<evidence type="ECO:0000259" key="7">
    <source>
        <dbReference type="PROSITE" id="PS50811"/>
    </source>
</evidence>
<dbReference type="PANTHER" id="PTHR31221">
    <property type="entry name" value="WRKY TRANSCRIPTION FACTOR PROTEIN 1-RELATED"/>
    <property type="match status" value="1"/>
</dbReference>
<evidence type="ECO:0000313" key="8">
    <source>
        <dbReference type="EMBL" id="KQK07172.1"/>
    </source>
</evidence>
<dbReference type="OMA" id="KSMSCEG"/>
<dbReference type="PANTHER" id="PTHR31221:SF377">
    <property type="entry name" value="WRKY TRANSCRIPTION FACTOR 51-RELATED"/>
    <property type="match status" value="1"/>
</dbReference>
<keyword evidence="4" id="KW-0804">Transcription</keyword>
<reference evidence="8 9" key="1">
    <citation type="journal article" date="2010" name="Nature">
        <title>Genome sequencing and analysis of the model grass Brachypodium distachyon.</title>
        <authorList>
            <consortium name="International Brachypodium Initiative"/>
        </authorList>
    </citation>
    <scope>NUCLEOTIDE SEQUENCE [LARGE SCALE GENOMIC DNA]</scope>
    <source>
        <strain evidence="8">Bd21</strain>
        <strain evidence="9">cv. Bd21</strain>
    </source>
</reference>
<feature type="domain" description="WRKY" evidence="7">
    <location>
        <begin position="89"/>
        <end position="154"/>
    </location>
</feature>
<protein>
    <recommendedName>
        <fullName evidence="7">WRKY domain-containing protein</fullName>
    </recommendedName>
</protein>
<dbReference type="HOGENOM" id="CLU_073202_1_2_1"/>
<reference evidence="8" key="2">
    <citation type="submission" date="2017-06" db="EMBL/GenBank/DDBJ databases">
        <title>WGS assembly of Brachypodium distachyon.</title>
        <authorList>
            <consortium name="The International Brachypodium Initiative"/>
            <person name="Lucas S."/>
            <person name="Harmon-Smith M."/>
            <person name="Lail K."/>
            <person name="Tice H."/>
            <person name="Grimwood J."/>
            <person name="Bruce D."/>
            <person name="Barry K."/>
            <person name="Shu S."/>
            <person name="Lindquist E."/>
            <person name="Wang M."/>
            <person name="Pitluck S."/>
            <person name="Vogel J.P."/>
            <person name="Garvin D.F."/>
            <person name="Mockler T.C."/>
            <person name="Schmutz J."/>
            <person name="Rokhsar D."/>
            <person name="Bevan M.W."/>
        </authorList>
    </citation>
    <scope>NUCLEOTIDE SEQUENCE</scope>
    <source>
        <strain evidence="8">Bd21</strain>
    </source>
</reference>
<proteinExistence type="predicted"/>
<dbReference type="EMBL" id="CM000881">
    <property type="protein sequence ID" value="KQK07172.1"/>
    <property type="molecule type" value="Genomic_DNA"/>
</dbReference>
<dbReference type="EnsemblPlants" id="KQK07172">
    <property type="protein sequence ID" value="KQK07172"/>
    <property type="gene ID" value="BRADI_2g33540v3"/>
</dbReference>
<name>I1HL63_BRADI</name>
<dbReference type="Pfam" id="PF03106">
    <property type="entry name" value="WRKY"/>
    <property type="match status" value="1"/>
</dbReference>
<evidence type="ECO:0000256" key="3">
    <source>
        <dbReference type="ARBA" id="ARBA00023125"/>
    </source>
</evidence>
<dbReference type="SMART" id="SM00774">
    <property type="entry name" value="WRKY"/>
    <property type="match status" value="1"/>
</dbReference>
<dbReference type="Gene3D" id="2.20.25.80">
    <property type="entry name" value="WRKY domain"/>
    <property type="match status" value="1"/>
</dbReference>
<dbReference type="GO" id="GO:0005634">
    <property type="term" value="C:nucleus"/>
    <property type="evidence" value="ECO:0000318"/>
    <property type="project" value="GO_Central"/>
</dbReference>
<reference evidence="9" key="3">
    <citation type="submission" date="2018-08" db="UniProtKB">
        <authorList>
            <consortium name="EnsemblPlants"/>
        </authorList>
    </citation>
    <scope>IDENTIFICATION</scope>
    <source>
        <strain evidence="9">cv. Bd21</strain>
    </source>
</reference>
<dbReference type="GO" id="GO:0006355">
    <property type="term" value="P:regulation of DNA-templated transcription"/>
    <property type="evidence" value="ECO:0000318"/>
    <property type="project" value="GO_Central"/>
</dbReference>
<dbReference type="InterPro" id="IPR036576">
    <property type="entry name" value="WRKY_dom_sf"/>
</dbReference>
<evidence type="ECO:0000256" key="5">
    <source>
        <dbReference type="ARBA" id="ARBA00023242"/>
    </source>
</evidence>